<dbReference type="InterPro" id="IPR022409">
    <property type="entry name" value="PKD/Chitinase_dom"/>
</dbReference>
<dbReference type="RefSeq" id="WP_007622382.1">
    <property type="nucleotide sequence ID" value="NZ_BAEO01000054.1"/>
</dbReference>
<feature type="domain" description="PKD/Chitinase" evidence="2">
    <location>
        <begin position="236"/>
        <end position="322"/>
    </location>
</feature>
<evidence type="ECO:0000256" key="1">
    <source>
        <dbReference type="SAM" id="SignalP"/>
    </source>
</evidence>
<dbReference type="eggNOG" id="COG3291">
    <property type="taxonomic scope" value="Bacteria"/>
</dbReference>
<feature type="domain" description="PKD/Chitinase" evidence="2">
    <location>
        <begin position="431"/>
        <end position="516"/>
    </location>
</feature>
<evidence type="ECO:0000313" key="4">
    <source>
        <dbReference type="Proteomes" id="UP000006327"/>
    </source>
</evidence>
<feature type="chain" id="PRO_5003900269" description="PKD/Chitinase domain-containing protein" evidence="1">
    <location>
        <begin position="20"/>
        <end position="707"/>
    </location>
</feature>
<dbReference type="GO" id="GO:0031410">
    <property type="term" value="C:cytoplasmic vesicle"/>
    <property type="evidence" value="ECO:0007669"/>
    <property type="project" value="TreeGrafter"/>
</dbReference>
<organism evidence="3 4">
    <name type="scientific">Paraglaciecola arctica BSs20135</name>
    <dbReference type="NCBI Taxonomy" id="493475"/>
    <lineage>
        <taxon>Bacteria</taxon>
        <taxon>Pseudomonadati</taxon>
        <taxon>Pseudomonadota</taxon>
        <taxon>Gammaproteobacteria</taxon>
        <taxon>Alteromonadales</taxon>
        <taxon>Alteromonadaceae</taxon>
        <taxon>Paraglaciecola</taxon>
    </lineage>
</organism>
<dbReference type="OrthoDB" id="9806238at2"/>
<dbReference type="InterPro" id="IPR029865">
    <property type="entry name" value="KIAA0319-like"/>
</dbReference>
<dbReference type="CDD" id="cd00146">
    <property type="entry name" value="PKD"/>
    <property type="match status" value="1"/>
</dbReference>
<dbReference type="InterPro" id="IPR013783">
    <property type="entry name" value="Ig-like_fold"/>
</dbReference>
<dbReference type="GO" id="GO:0016020">
    <property type="term" value="C:membrane"/>
    <property type="evidence" value="ECO:0007669"/>
    <property type="project" value="TreeGrafter"/>
</dbReference>
<dbReference type="Gene3D" id="2.60.40.10">
    <property type="entry name" value="Immunoglobulins"/>
    <property type="match status" value="5"/>
</dbReference>
<name>K6YQK7_9ALTE</name>
<proteinExistence type="predicted"/>
<sequence>MAKTNLAIFGLFLTSVLSACGGSSDSKKNVELQNQPPNALINLEQVSIDLNNSVTISGTSSHDPDGDVLSYKWSIKTAGGDDYTLVDSTAETFTFTPDDFGVYDVSLIVSDAKSSSKVVTSTLTVNPNAQSYPVAIISDGLNTKIGKINWFSAQRSIAADGQLLTYSWEIKSKPTTSSSAIVDDSKIKAYLIADAVGSYEISLTVTNMDNKLTASKVLNIEVDDVLVNSEPVAIISQPFTTYGTNQLVKFNASASYDSDGDDLDYQWTLTTPTEVQNVSLIGENTEFVEFNVDGLGEYQIGLTVSDRLLNNETSQTFTVTNQNLAPIANAGADQIVAMGTPLILDGAGSSDVDGNASDLTYQWSLVSRPLTSSYDELSSPKFASESQFSFAADVIGEYVIALQVFDGVDYSTVDHIYIEVTDNQRPVAILGNDIIVNASTNLAINSTESYDPENAALTYLWQLIKTPEGSTAELLSVTNLSMATLSVDIAGTYTIQLTVNDGIQDSLPETLNIVYTPEELFELTVSGQLVDEAGLPLAISAVGGILQKKSVSDENGQFEVLLKSRNKDAALKVLTFSDETILSTILRIPETDDIQVDLGEVKLPLLQRKDISLAACEGYSGTEKVKVYFYLATDGYENMKFIKPVVAELAIGQAAQAIKLPAKGLINMRLATSISSKIYVDSGEAFFTHQYQTDDTQSDPLLLTICN</sequence>
<dbReference type="PANTHER" id="PTHR46182:SF2">
    <property type="entry name" value="FI19480P1"/>
    <property type="match status" value="1"/>
</dbReference>
<dbReference type="EMBL" id="BAEO01000054">
    <property type="protein sequence ID" value="GAC20452.1"/>
    <property type="molecule type" value="Genomic_DNA"/>
</dbReference>
<evidence type="ECO:0000313" key="3">
    <source>
        <dbReference type="EMBL" id="GAC20452.1"/>
    </source>
</evidence>
<feature type="signal peptide" evidence="1">
    <location>
        <begin position="1"/>
        <end position="19"/>
    </location>
</feature>
<dbReference type="InterPro" id="IPR002859">
    <property type="entry name" value="PKD/REJ-like"/>
</dbReference>
<dbReference type="PROSITE" id="PS51257">
    <property type="entry name" value="PROKAR_LIPOPROTEIN"/>
    <property type="match status" value="1"/>
</dbReference>
<reference evidence="3 4" key="1">
    <citation type="journal article" date="2017" name="Antonie Van Leeuwenhoek">
        <title>Rhizobium rhizosphaerae sp. nov., a novel species isolated from rice rhizosphere.</title>
        <authorList>
            <person name="Zhao J.J."/>
            <person name="Zhang J."/>
            <person name="Zhang R.J."/>
            <person name="Zhang C.W."/>
            <person name="Yin H.Q."/>
            <person name="Zhang X.X."/>
        </authorList>
    </citation>
    <scope>NUCLEOTIDE SEQUENCE [LARGE SCALE GENOMIC DNA]</scope>
    <source>
        <strain evidence="3 4">BSs20135</strain>
    </source>
</reference>
<gene>
    <name evidence="3" type="ORF">GARC_3497</name>
</gene>
<dbReference type="STRING" id="493475.GARC_3497"/>
<dbReference type="SMART" id="SM00089">
    <property type="entry name" value="PKD"/>
    <property type="match status" value="4"/>
</dbReference>
<dbReference type="AlphaFoldDB" id="K6YQK7"/>
<dbReference type="PANTHER" id="PTHR46182">
    <property type="entry name" value="FI19480P1"/>
    <property type="match status" value="1"/>
</dbReference>
<keyword evidence="4" id="KW-1185">Reference proteome</keyword>
<comment type="caution">
    <text evidence="3">The sequence shown here is derived from an EMBL/GenBank/DDBJ whole genome shotgun (WGS) entry which is preliminary data.</text>
</comment>
<keyword evidence="1" id="KW-0732">Signal</keyword>
<dbReference type="SUPFAM" id="SSF49299">
    <property type="entry name" value="PKD domain"/>
    <property type="match status" value="4"/>
</dbReference>
<accession>K6YQK7</accession>
<dbReference type="InterPro" id="IPR035986">
    <property type="entry name" value="PKD_dom_sf"/>
</dbReference>
<dbReference type="Pfam" id="PF22352">
    <property type="entry name" value="K319L-like_PKD"/>
    <property type="match status" value="1"/>
</dbReference>
<dbReference type="Proteomes" id="UP000006327">
    <property type="component" value="Unassembled WGS sequence"/>
</dbReference>
<protein>
    <recommendedName>
        <fullName evidence="2">PKD/Chitinase domain-containing protein</fullName>
    </recommendedName>
</protein>
<evidence type="ECO:0000259" key="2">
    <source>
        <dbReference type="SMART" id="SM00089"/>
    </source>
</evidence>
<dbReference type="Pfam" id="PF02010">
    <property type="entry name" value="REJ"/>
    <property type="match status" value="1"/>
</dbReference>
<feature type="domain" description="PKD/Chitinase" evidence="2">
    <location>
        <begin position="134"/>
        <end position="223"/>
    </location>
</feature>
<feature type="domain" description="PKD/Chitinase" evidence="2">
    <location>
        <begin position="38"/>
        <end position="128"/>
    </location>
</feature>